<dbReference type="AlphaFoldDB" id="A0A1A8PPI0"/>
<organism evidence="1">
    <name type="scientific">Nothobranchius pienaari</name>
    <dbReference type="NCBI Taxonomy" id="704102"/>
    <lineage>
        <taxon>Eukaryota</taxon>
        <taxon>Metazoa</taxon>
        <taxon>Chordata</taxon>
        <taxon>Craniata</taxon>
        <taxon>Vertebrata</taxon>
        <taxon>Euteleostomi</taxon>
        <taxon>Actinopterygii</taxon>
        <taxon>Neopterygii</taxon>
        <taxon>Teleostei</taxon>
        <taxon>Neoteleostei</taxon>
        <taxon>Acanthomorphata</taxon>
        <taxon>Ovalentaria</taxon>
        <taxon>Atherinomorphae</taxon>
        <taxon>Cyprinodontiformes</taxon>
        <taxon>Nothobranchiidae</taxon>
        <taxon>Nothobranchius</taxon>
    </lineage>
</organism>
<dbReference type="EMBL" id="HAEG01008994">
    <property type="protein sequence ID" value="SBR83335.1"/>
    <property type="molecule type" value="Transcribed_RNA"/>
</dbReference>
<name>A0A1A8PPI0_9TELE</name>
<feature type="non-terminal residue" evidence="1">
    <location>
        <position position="85"/>
    </location>
</feature>
<protein>
    <submittedName>
        <fullName evidence="1">Midnolin</fullName>
    </submittedName>
</protein>
<reference evidence="1" key="1">
    <citation type="submission" date="2016-05" db="EMBL/GenBank/DDBJ databases">
        <authorList>
            <person name="Lavstsen T."/>
            <person name="Jespersen J.S."/>
        </authorList>
    </citation>
    <scope>NUCLEOTIDE SEQUENCE</scope>
    <source>
        <tissue evidence="1">Brain</tissue>
    </source>
</reference>
<sequence>RTFRALHAQAPPYITDLLKPYAPANLLPLPVRLVGRHRSTSAQKEKHHLTFGTRKQRLVFSAVSFPLAMNVPVSGGWEDDIQQEG</sequence>
<proteinExistence type="predicted"/>
<gene>
    <name evidence="1" type="primary">MIDN</name>
</gene>
<accession>A0A1A8PPI0</accession>
<evidence type="ECO:0000313" key="1">
    <source>
        <dbReference type="EMBL" id="SBR83335.1"/>
    </source>
</evidence>
<feature type="non-terminal residue" evidence="1">
    <location>
        <position position="1"/>
    </location>
</feature>
<reference evidence="1" key="2">
    <citation type="submission" date="2016-06" db="EMBL/GenBank/DDBJ databases">
        <title>The genome of a short-lived fish provides insights into sex chromosome evolution and the genetic control of aging.</title>
        <authorList>
            <person name="Reichwald K."/>
            <person name="Felder M."/>
            <person name="Petzold A."/>
            <person name="Koch P."/>
            <person name="Groth M."/>
            <person name="Platzer M."/>
        </authorList>
    </citation>
    <scope>NUCLEOTIDE SEQUENCE</scope>
    <source>
        <tissue evidence="1">Brain</tissue>
    </source>
</reference>